<dbReference type="EMBL" id="CP000790">
    <property type="protein sequence ID" value="ABU74292.1"/>
    <property type="molecule type" value="Genomic_DNA"/>
</dbReference>
<dbReference type="RefSeq" id="WP_012129853.1">
    <property type="nucleotide sequence ID" value="NC_009784.1"/>
</dbReference>
<sequence length="62" mass="7434">MEQQQFRELKRQLSFLTSSQLREVQRLIKSISLEHEVVPLSEEERQFIHNLFTKEPSTPSYS</sequence>
<dbReference type="KEGG" id="vha:VIBHAR_06401"/>
<gene>
    <name evidence="1" type="ordered locus">VIBHAR_06401</name>
</gene>
<proteinExistence type="predicted"/>
<organism evidence="1 2">
    <name type="scientific">Vibrio campbellii (strain ATCC BAA-1116)</name>
    <dbReference type="NCBI Taxonomy" id="2902295"/>
    <lineage>
        <taxon>Bacteria</taxon>
        <taxon>Pseudomonadati</taxon>
        <taxon>Pseudomonadota</taxon>
        <taxon>Gammaproteobacteria</taxon>
        <taxon>Vibrionales</taxon>
        <taxon>Vibrionaceae</taxon>
        <taxon>Vibrio</taxon>
    </lineage>
</organism>
<dbReference type="Proteomes" id="UP000008152">
    <property type="component" value="Chromosome II"/>
</dbReference>
<accession>A7N8M4</accession>
<dbReference type="AlphaFoldDB" id="A7N8M4"/>
<evidence type="ECO:0000313" key="1">
    <source>
        <dbReference type="EMBL" id="ABU74292.1"/>
    </source>
</evidence>
<reference evidence="1 2" key="1">
    <citation type="submission" date="2007-08" db="EMBL/GenBank/DDBJ databases">
        <authorList>
            <consortium name="The Vibrio harveyi Genome Sequencing Project"/>
            <person name="Bassler B."/>
            <person name="Clifton S.W."/>
            <person name="Fulton L."/>
            <person name="Delehaunty K."/>
            <person name="Fronick C."/>
            <person name="Harrison M."/>
            <person name="Markivic C."/>
            <person name="Fulton R."/>
            <person name="Tin-Wollam A.-M."/>
            <person name="Shah N."/>
            <person name="Pepin K."/>
            <person name="Nash W."/>
            <person name="Thiruvilangam P."/>
            <person name="Bhonagiri V."/>
            <person name="Waters C."/>
            <person name="Tu K.C."/>
            <person name="Irgon J."/>
            <person name="Wilson R.K."/>
        </authorList>
    </citation>
    <scope>NUCLEOTIDE SEQUENCE [LARGE SCALE GENOMIC DNA]</scope>
    <source>
        <strain evidence="2">ATCC BAA-1116 / BB120</strain>
    </source>
</reference>
<protein>
    <submittedName>
        <fullName evidence="1">Uncharacterized protein</fullName>
    </submittedName>
</protein>
<evidence type="ECO:0000313" key="2">
    <source>
        <dbReference type="Proteomes" id="UP000008152"/>
    </source>
</evidence>
<name>A7N8M4_VIBC1</name>
<dbReference type="PATRIC" id="fig|338187.25.peg.3963"/>